<evidence type="ECO:0000256" key="4">
    <source>
        <dbReference type="ARBA" id="ARBA00013149"/>
    </source>
</evidence>
<keyword evidence="10" id="KW-0234">DNA repair</keyword>
<feature type="region of interest" description="Disordered" evidence="14">
    <location>
        <begin position="500"/>
        <end position="519"/>
    </location>
</feature>
<keyword evidence="11 16" id="KW-0456">Lyase</keyword>
<evidence type="ECO:0000256" key="12">
    <source>
        <dbReference type="ARBA" id="ARBA00031671"/>
    </source>
</evidence>
<evidence type="ECO:0000256" key="14">
    <source>
        <dbReference type="SAM" id="MobiDB-lite"/>
    </source>
</evidence>
<name>A0A143PW12_LUTPR</name>
<dbReference type="PATRIC" id="fig|1813736.3.peg.6543"/>
<evidence type="ECO:0000256" key="10">
    <source>
        <dbReference type="ARBA" id="ARBA00023204"/>
    </source>
</evidence>
<dbReference type="FunFam" id="1.10.579.10:FF:000002">
    <property type="entry name" value="Deoxyribodipyrimidine photolyase"/>
    <property type="match status" value="1"/>
</dbReference>
<evidence type="ECO:0000256" key="11">
    <source>
        <dbReference type="ARBA" id="ARBA00023239"/>
    </source>
</evidence>
<evidence type="ECO:0000313" key="17">
    <source>
        <dbReference type="Proteomes" id="UP000076079"/>
    </source>
</evidence>
<keyword evidence="9" id="KW-0238">DNA-binding</keyword>
<keyword evidence="7" id="KW-0227">DNA damage</keyword>
<evidence type="ECO:0000256" key="1">
    <source>
        <dbReference type="ARBA" id="ARBA00001932"/>
    </source>
</evidence>
<comment type="cofactor">
    <cofactor evidence="1">
        <name>(6R)-5,10-methylene-5,6,7,8-tetrahydrofolate</name>
        <dbReference type="ChEBI" id="CHEBI:15636"/>
    </cofactor>
</comment>
<dbReference type="SUPFAM" id="SSF48173">
    <property type="entry name" value="Cryptochrome/photolyase FAD-binding domain"/>
    <property type="match status" value="1"/>
</dbReference>
<dbReference type="InterPro" id="IPR052219">
    <property type="entry name" value="Photolyase_Class-2"/>
</dbReference>
<dbReference type="InterPro" id="IPR014729">
    <property type="entry name" value="Rossmann-like_a/b/a_fold"/>
</dbReference>
<dbReference type="InterPro" id="IPR006050">
    <property type="entry name" value="DNA_photolyase_N"/>
</dbReference>
<protein>
    <recommendedName>
        <fullName evidence="5">Deoxyribodipyrimidine photo-lyase</fullName>
        <ecNumber evidence="4">4.1.99.3</ecNumber>
    </recommendedName>
    <alternativeName>
        <fullName evidence="12">DNA photolyase</fullName>
    </alternativeName>
</protein>
<evidence type="ECO:0000256" key="9">
    <source>
        <dbReference type="ARBA" id="ARBA00023125"/>
    </source>
</evidence>
<dbReference type="InterPro" id="IPR036155">
    <property type="entry name" value="Crypto/Photolyase_N_sf"/>
</dbReference>
<accession>A0A143PW12</accession>
<dbReference type="OrthoDB" id="9772484at2"/>
<sequence>MSLNNPKLLVAAPASRVRVLRDAPPRRAARYVLYWMIAARRLEDNFALQHAAWWASELDLPLLIFEPLRVGYPWASDRLHAFVLQGMSEHRAAAGRLGVTYFAYVEPRPDAGKGVLRRLAADAAVVVTDDYPTFFLPRMIAAAAARLDCRLEAVDGNGLLPMRATSTVYPTAYAFRRYVQKALPAQLMQFPVRSPLEVLPRRAAPVAAEVLERWPPANDTLLRATAEGLATLPIDHSVAPSPVLTGGSTAAHVRLEEFIAHGLGRYDERNQPDSDGASGLSPWLHFGHIAAHRIFSDVASHAGWTSRQLAARGNGNREGWWGASPQVEAFLDELITWRELGFNFAANRADYDRYESLPEWARASLDAHAADRREHLYTLQQFERAETHDPVWNAAQRQLVREGRIHNYLRMLWGKKILHWTPDPREALAVMIELNNKYALDGRDPNSYSGIFWVLGRYDRPWAPRREVFGVIRYMSSENTARKLRLKNYLRTYGPDAPLPGLDPCDPDDGRMRRASSEC</sequence>
<evidence type="ECO:0000256" key="2">
    <source>
        <dbReference type="ARBA" id="ARBA00001974"/>
    </source>
</evidence>
<organism evidence="16 17">
    <name type="scientific">Luteitalea pratensis</name>
    <dbReference type="NCBI Taxonomy" id="1855912"/>
    <lineage>
        <taxon>Bacteria</taxon>
        <taxon>Pseudomonadati</taxon>
        <taxon>Acidobacteriota</taxon>
        <taxon>Vicinamibacteria</taxon>
        <taxon>Vicinamibacterales</taxon>
        <taxon>Vicinamibacteraceae</taxon>
        <taxon>Luteitalea</taxon>
    </lineage>
</organism>
<evidence type="ECO:0000256" key="6">
    <source>
        <dbReference type="ARBA" id="ARBA00022630"/>
    </source>
</evidence>
<feature type="compositionally biased region" description="Basic and acidic residues" evidence="14">
    <location>
        <begin position="508"/>
        <end position="519"/>
    </location>
</feature>
<dbReference type="PANTHER" id="PTHR10211">
    <property type="entry name" value="DEOXYRIBODIPYRIMIDINE PHOTOLYASE"/>
    <property type="match status" value="1"/>
</dbReference>
<dbReference type="InterPro" id="IPR036134">
    <property type="entry name" value="Crypto/Photolyase_FAD-like_sf"/>
</dbReference>
<keyword evidence="17" id="KW-1185">Reference proteome</keyword>
<reference evidence="17" key="2">
    <citation type="submission" date="2016-04" db="EMBL/GenBank/DDBJ databases">
        <title>First Complete Genome Sequence of a Subdivision 6 Acidobacterium.</title>
        <authorList>
            <person name="Huang S."/>
            <person name="Vieira S."/>
            <person name="Bunk B."/>
            <person name="Riedel T."/>
            <person name="Sproeer C."/>
            <person name="Overmann J."/>
        </authorList>
    </citation>
    <scope>NUCLEOTIDE SEQUENCE [LARGE SCALE GENOMIC DNA]</scope>
    <source>
        <strain evidence="17">DSM 100886 HEG_-6_39</strain>
    </source>
</reference>
<feature type="domain" description="Photolyase/cryptochrome alpha/beta" evidence="15">
    <location>
        <begin position="30"/>
        <end position="162"/>
    </location>
</feature>
<dbReference type="AlphaFoldDB" id="A0A143PW12"/>
<proteinExistence type="inferred from homology"/>
<dbReference type="Gene3D" id="1.10.579.10">
    <property type="entry name" value="DNA Cyclobutane Dipyrimidine Photolyase, subunit A, domain 3"/>
    <property type="match status" value="1"/>
</dbReference>
<dbReference type="Gene3D" id="3.40.50.620">
    <property type="entry name" value="HUPs"/>
    <property type="match status" value="1"/>
</dbReference>
<evidence type="ECO:0000256" key="13">
    <source>
        <dbReference type="ARBA" id="ARBA00033999"/>
    </source>
</evidence>
<dbReference type="GO" id="GO:0000719">
    <property type="term" value="P:photoreactive repair"/>
    <property type="evidence" value="ECO:0007669"/>
    <property type="project" value="TreeGrafter"/>
</dbReference>
<evidence type="ECO:0000256" key="8">
    <source>
        <dbReference type="ARBA" id="ARBA00022827"/>
    </source>
</evidence>
<evidence type="ECO:0000313" key="16">
    <source>
        <dbReference type="EMBL" id="AMY12947.1"/>
    </source>
</evidence>
<evidence type="ECO:0000256" key="7">
    <source>
        <dbReference type="ARBA" id="ARBA00022763"/>
    </source>
</evidence>
<evidence type="ECO:0000256" key="5">
    <source>
        <dbReference type="ARBA" id="ARBA00014046"/>
    </source>
</evidence>
<dbReference type="Gene3D" id="1.25.40.80">
    <property type="match status" value="1"/>
</dbReference>
<dbReference type="Pfam" id="PF00875">
    <property type="entry name" value="DNA_photolyase"/>
    <property type="match status" value="1"/>
</dbReference>
<dbReference type="GO" id="GO:0003904">
    <property type="term" value="F:deoxyribodipyrimidine photo-lyase activity"/>
    <property type="evidence" value="ECO:0007669"/>
    <property type="project" value="UniProtKB-EC"/>
</dbReference>
<keyword evidence="8" id="KW-0274">FAD</keyword>
<dbReference type="PROSITE" id="PS51645">
    <property type="entry name" value="PHR_CRY_ALPHA_BETA"/>
    <property type="match status" value="1"/>
</dbReference>
<dbReference type="PANTHER" id="PTHR10211:SF0">
    <property type="entry name" value="DEOXYRIBODIPYRIMIDINE PHOTO-LYASE"/>
    <property type="match status" value="1"/>
</dbReference>
<evidence type="ECO:0000259" key="15">
    <source>
        <dbReference type="PROSITE" id="PS51645"/>
    </source>
</evidence>
<reference evidence="16 17" key="1">
    <citation type="journal article" date="2016" name="Genome Announc.">
        <title>First Complete Genome Sequence of a Subdivision 6 Acidobacterium Strain.</title>
        <authorList>
            <person name="Huang S."/>
            <person name="Vieira S."/>
            <person name="Bunk B."/>
            <person name="Riedel T."/>
            <person name="Sproer C."/>
            <person name="Overmann J."/>
        </authorList>
    </citation>
    <scope>NUCLEOTIDE SEQUENCE [LARGE SCALE GENOMIC DNA]</scope>
    <source>
        <strain evidence="17">DSM 100886 HEG_-6_39</strain>
    </source>
</reference>
<comment type="catalytic activity">
    <reaction evidence="13">
        <text>cyclobutadipyrimidine (in DNA) = 2 pyrimidine residues (in DNA).</text>
        <dbReference type="EC" id="4.1.99.3"/>
    </reaction>
</comment>
<dbReference type="EC" id="4.1.99.3" evidence="4"/>
<dbReference type="STRING" id="1855912.LuPra_06231"/>
<dbReference type="GO" id="GO:0003677">
    <property type="term" value="F:DNA binding"/>
    <property type="evidence" value="ECO:0007669"/>
    <property type="project" value="UniProtKB-KW"/>
</dbReference>
<gene>
    <name evidence="16" type="ORF">LuPra_06231</name>
</gene>
<dbReference type="SUPFAM" id="SSF52425">
    <property type="entry name" value="Cryptochrome/photolyase, N-terminal domain"/>
    <property type="match status" value="1"/>
</dbReference>
<dbReference type="EMBL" id="CP015136">
    <property type="protein sequence ID" value="AMY12947.1"/>
    <property type="molecule type" value="Genomic_DNA"/>
</dbReference>
<keyword evidence="6" id="KW-0285">Flavoprotein</keyword>
<dbReference type="KEGG" id="abac:LuPra_06231"/>
<evidence type="ECO:0000256" key="3">
    <source>
        <dbReference type="ARBA" id="ARBA00006409"/>
    </source>
</evidence>
<comment type="cofactor">
    <cofactor evidence="2">
        <name>FAD</name>
        <dbReference type="ChEBI" id="CHEBI:57692"/>
    </cofactor>
</comment>
<comment type="similarity">
    <text evidence="3">Belongs to the DNA photolyase class-2 family.</text>
</comment>
<dbReference type="Proteomes" id="UP000076079">
    <property type="component" value="Chromosome"/>
</dbReference>